<evidence type="ECO:0000313" key="2">
    <source>
        <dbReference type="Proteomes" id="UP000469523"/>
    </source>
</evidence>
<dbReference type="EMBL" id="VUNQ01000014">
    <property type="protein sequence ID" value="MSU01392.1"/>
    <property type="molecule type" value="Genomic_DNA"/>
</dbReference>
<comment type="caution">
    <text evidence="1">The sequence shown here is derived from an EMBL/GenBank/DDBJ whole genome shotgun (WGS) entry which is preliminary data.</text>
</comment>
<gene>
    <name evidence="1" type="ORF">FYJ83_07920</name>
</gene>
<organism evidence="1 2">
    <name type="scientific">Tissierella pigra</name>
    <dbReference type="NCBI Taxonomy" id="2607614"/>
    <lineage>
        <taxon>Bacteria</taxon>
        <taxon>Bacillati</taxon>
        <taxon>Bacillota</taxon>
        <taxon>Tissierellia</taxon>
        <taxon>Tissierellales</taxon>
        <taxon>Tissierellaceae</taxon>
        <taxon>Tissierella</taxon>
    </lineage>
</organism>
<evidence type="ECO:0000313" key="1">
    <source>
        <dbReference type="EMBL" id="MSU01392.1"/>
    </source>
</evidence>
<sequence>MKEFVGVVLEEIKGIVKSNGRNIADNSLRIMTLTDKVDNIKEDTKTISEVIADMQSDVNTLLDLNLQMKENIEEQRKCNQEIRLLFEKFIDNHKEISRDIDNLKRLDREIWGDRKVGAM</sequence>
<proteinExistence type="predicted"/>
<dbReference type="Proteomes" id="UP000469523">
    <property type="component" value="Unassembled WGS sequence"/>
</dbReference>
<dbReference type="AlphaFoldDB" id="A0A6N7XKT2"/>
<name>A0A6N7XKT2_9FIRM</name>
<accession>A0A6N7XKT2</accession>
<keyword evidence="2" id="KW-1185">Reference proteome</keyword>
<protein>
    <submittedName>
        <fullName evidence="1">Uncharacterized protein</fullName>
    </submittedName>
</protein>
<dbReference type="SUPFAM" id="SSF58104">
    <property type="entry name" value="Methyl-accepting chemotaxis protein (MCP) signaling domain"/>
    <property type="match status" value="1"/>
</dbReference>
<dbReference type="Gene3D" id="1.10.287.950">
    <property type="entry name" value="Methyl-accepting chemotaxis protein"/>
    <property type="match status" value="1"/>
</dbReference>
<dbReference type="RefSeq" id="WP_154439807.1">
    <property type="nucleotide sequence ID" value="NZ_VUNQ01000014.1"/>
</dbReference>
<reference evidence="1 2" key="1">
    <citation type="submission" date="2019-09" db="EMBL/GenBank/DDBJ databases">
        <title>In-depth cultivation of the pig gut microbiome towards novel bacterial diversity and tailored functional studies.</title>
        <authorList>
            <person name="Wylensek D."/>
            <person name="Hitch T.C.A."/>
            <person name="Clavel T."/>
        </authorList>
    </citation>
    <scope>NUCLEOTIDE SEQUENCE [LARGE SCALE GENOMIC DNA]</scope>
    <source>
        <strain evidence="1 2">WCA3-693-APC-4?</strain>
    </source>
</reference>